<gene>
    <name evidence="1" type="ORF">METZ01_LOCUS429679</name>
</gene>
<reference evidence="1" key="1">
    <citation type="submission" date="2018-05" db="EMBL/GenBank/DDBJ databases">
        <authorList>
            <person name="Lanie J.A."/>
            <person name="Ng W.-L."/>
            <person name="Kazmierczak K.M."/>
            <person name="Andrzejewski T.M."/>
            <person name="Davidsen T.M."/>
            <person name="Wayne K.J."/>
            <person name="Tettelin H."/>
            <person name="Glass J.I."/>
            <person name="Rusch D."/>
            <person name="Podicherti R."/>
            <person name="Tsui H.-C.T."/>
            <person name="Winkler M.E."/>
        </authorList>
    </citation>
    <scope>NUCLEOTIDE SEQUENCE</scope>
</reference>
<dbReference type="EMBL" id="UINC01171979">
    <property type="protein sequence ID" value="SVD76825.1"/>
    <property type="molecule type" value="Genomic_DNA"/>
</dbReference>
<dbReference type="Pfam" id="PF05721">
    <property type="entry name" value="PhyH"/>
    <property type="match status" value="1"/>
</dbReference>
<protein>
    <recommendedName>
        <fullName evidence="2">Phytanoyl-CoA dioxygenase</fullName>
    </recommendedName>
</protein>
<name>A0A382Y1R6_9ZZZZ</name>
<sequence>NYLTKEQIDSYKCDGAIIVRDVFKPWINSLRLGFEKVLENPGPHARDNVAVDGAGRFFEDYCNWQRIPEFVNCIEQSPGAKIVAEATRSKSIQVFHEHIFVKEPGTTKPTPWHQDMPYYCVDGEDTGSYWIPLDPITKENTLQIVLGSHKWPKLVRPTRWSNDQPWYDNDTEFMDMPDIESIDHNKMIPDLKIGDAILFNFKTVHGAPGNTSMNRRRAFSMRFIGDDVRYVDRGSETSPPFTGINLKTGATMRKDWFPIVWNS</sequence>
<dbReference type="PANTHER" id="PTHR20883">
    <property type="entry name" value="PHYTANOYL-COA DIOXYGENASE DOMAIN CONTAINING 1"/>
    <property type="match status" value="1"/>
</dbReference>
<dbReference type="PANTHER" id="PTHR20883:SF49">
    <property type="entry name" value="PHYTANOYL-COA DIOXYGENASE"/>
    <property type="match status" value="1"/>
</dbReference>
<proteinExistence type="predicted"/>
<dbReference type="InterPro" id="IPR008775">
    <property type="entry name" value="Phytyl_CoA_dOase-like"/>
</dbReference>
<evidence type="ECO:0008006" key="2">
    <source>
        <dbReference type="Google" id="ProtNLM"/>
    </source>
</evidence>
<organism evidence="1">
    <name type="scientific">marine metagenome</name>
    <dbReference type="NCBI Taxonomy" id="408172"/>
    <lineage>
        <taxon>unclassified sequences</taxon>
        <taxon>metagenomes</taxon>
        <taxon>ecological metagenomes</taxon>
    </lineage>
</organism>
<dbReference type="Gene3D" id="2.60.120.620">
    <property type="entry name" value="q2cbj1_9rhob like domain"/>
    <property type="match status" value="1"/>
</dbReference>
<dbReference type="SUPFAM" id="SSF51197">
    <property type="entry name" value="Clavaminate synthase-like"/>
    <property type="match status" value="1"/>
</dbReference>
<dbReference type="AlphaFoldDB" id="A0A382Y1R6"/>
<accession>A0A382Y1R6</accession>
<feature type="non-terminal residue" evidence="1">
    <location>
        <position position="1"/>
    </location>
</feature>
<evidence type="ECO:0000313" key="1">
    <source>
        <dbReference type="EMBL" id="SVD76825.1"/>
    </source>
</evidence>